<dbReference type="InterPro" id="IPR021527">
    <property type="entry name" value="DUF2795"/>
</dbReference>
<evidence type="ECO:0008006" key="4">
    <source>
        <dbReference type="Google" id="ProtNLM"/>
    </source>
</evidence>
<gene>
    <name evidence="2" type="ORF">B1813_20910</name>
</gene>
<evidence type="ECO:0000313" key="3">
    <source>
        <dbReference type="Proteomes" id="UP000192591"/>
    </source>
</evidence>
<proteinExistence type="predicted"/>
<dbReference type="RefSeq" id="WP_024875997.1">
    <property type="nucleotide sequence ID" value="NZ_AZUM01000003.1"/>
</dbReference>
<name>A0A1V8ZYA5_SACPI</name>
<evidence type="ECO:0000256" key="1">
    <source>
        <dbReference type="SAM" id="MobiDB-lite"/>
    </source>
</evidence>
<feature type="compositionally biased region" description="Basic and acidic residues" evidence="1">
    <location>
        <begin position="84"/>
        <end position="104"/>
    </location>
</feature>
<organism evidence="2 3">
    <name type="scientific">Saccharomonospora piscinae</name>
    <dbReference type="NCBI Taxonomy" id="687388"/>
    <lineage>
        <taxon>Bacteria</taxon>
        <taxon>Bacillati</taxon>
        <taxon>Actinomycetota</taxon>
        <taxon>Actinomycetes</taxon>
        <taxon>Pseudonocardiales</taxon>
        <taxon>Pseudonocardiaceae</taxon>
        <taxon>Saccharomonospora</taxon>
    </lineage>
</organism>
<dbReference type="Pfam" id="PF11387">
    <property type="entry name" value="DUF2795"/>
    <property type="match status" value="1"/>
</dbReference>
<sequence>MATTVERLHSALSGADFPAQRDDLVRSAENANADADTIKELRGIPPESYGSLADVERAVSFASPESDHERAKRRGRHTKPGLAEQEKDVPEHPIVEELGENRGS</sequence>
<comment type="caution">
    <text evidence="2">The sequence shown here is derived from an EMBL/GenBank/DDBJ whole genome shotgun (WGS) entry which is preliminary data.</text>
</comment>
<dbReference type="AlphaFoldDB" id="A0A1V8ZYA5"/>
<reference evidence="2 3" key="1">
    <citation type="submission" date="2017-02" db="EMBL/GenBank/DDBJ databases">
        <title>Draft genome of Saccharomonospora sp. 154.</title>
        <authorList>
            <person name="Alonso-Carmona G.S."/>
            <person name="De La Haba R."/>
            <person name="Vera-Gargallo B."/>
            <person name="Sandoval-Trujillo A.H."/>
            <person name="Ramirez-Duran N."/>
            <person name="Ventosa A."/>
        </authorList>
    </citation>
    <scope>NUCLEOTIDE SEQUENCE [LARGE SCALE GENOMIC DNA]</scope>
    <source>
        <strain evidence="2 3">LRS4.154</strain>
    </source>
</reference>
<dbReference type="OrthoDB" id="5116616at2"/>
<accession>A0A1V8ZYA5</accession>
<dbReference type="STRING" id="1962155.B1813_20910"/>
<dbReference type="Proteomes" id="UP000192591">
    <property type="component" value="Unassembled WGS sequence"/>
</dbReference>
<feature type="region of interest" description="Disordered" evidence="1">
    <location>
        <begin position="61"/>
        <end position="104"/>
    </location>
</feature>
<dbReference type="EMBL" id="MWIH01000009">
    <property type="protein sequence ID" value="OQO89743.1"/>
    <property type="molecule type" value="Genomic_DNA"/>
</dbReference>
<evidence type="ECO:0000313" key="2">
    <source>
        <dbReference type="EMBL" id="OQO89743.1"/>
    </source>
</evidence>
<protein>
    <recommendedName>
        <fullName evidence="4">DUF2795 domain-containing protein</fullName>
    </recommendedName>
</protein>
<keyword evidence="3" id="KW-1185">Reference proteome</keyword>